<reference evidence="1" key="3">
    <citation type="submission" date="2018-07" db="EMBL/GenBank/DDBJ databases">
        <title>WGS assembly of Glycine max.</title>
        <authorList>
            <person name="Schmutz J."/>
            <person name="Cannon S."/>
            <person name="Schlueter J."/>
            <person name="Ma J."/>
            <person name="Mitros T."/>
            <person name="Nelson W."/>
            <person name="Hyten D."/>
            <person name="Song Q."/>
            <person name="Thelen J."/>
            <person name="Cheng J."/>
            <person name="Xu D."/>
            <person name="Hellsten U."/>
            <person name="May G."/>
            <person name="Yu Y."/>
            <person name="Sakurai T."/>
            <person name="Umezawa T."/>
            <person name="Bhattacharyya M."/>
            <person name="Sandhu D."/>
            <person name="Valliyodan B."/>
            <person name="Lindquist E."/>
            <person name="Peto M."/>
            <person name="Grant D."/>
            <person name="Shu S."/>
            <person name="Goodstein D."/>
            <person name="Barry K."/>
            <person name="Futrell-Griggs M."/>
            <person name="Abernathy B."/>
            <person name="Du J."/>
            <person name="Tian Z."/>
            <person name="Zhu L."/>
            <person name="Gill N."/>
            <person name="Joshi T."/>
            <person name="Libault M."/>
            <person name="Sethuraman A."/>
            <person name="Zhang X."/>
            <person name="Shinozaki K."/>
            <person name="Nguyen H."/>
            <person name="Wing R."/>
            <person name="Cregan P."/>
            <person name="Specht J."/>
            <person name="Grimwood J."/>
            <person name="Rokhsar D."/>
            <person name="Stacey G."/>
            <person name="Shoemaker R."/>
            <person name="Jackson S."/>
        </authorList>
    </citation>
    <scope>NUCLEOTIDE SEQUENCE</scope>
    <source>
        <tissue evidence="1">Callus</tissue>
    </source>
</reference>
<dbReference type="Proteomes" id="UP000008827">
    <property type="component" value="Chromosome 6"/>
</dbReference>
<dbReference type="HOGENOM" id="CLU_2965568_0_0_1"/>
<dbReference type="EMBL" id="CM000839">
    <property type="protein sequence ID" value="KRH55957.1"/>
    <property type="molecule type" value="Genomic_DNA"/>
</dbReference>
<name>K7KY33_SOYBN</name>
<reference evidence="2" key="2">
    <citation type="submission" date="2018-02" db="UniProtKB">
        <authorList>
            <consortium name="EnsemblPlants"/>
        </authorList>
    </citation>
    <scope>IDENTIFICATION</scope>
    <source>
        <strain evidence="2">Williams 82</strain>
    </source>
</reference>
<evidence type="ECO:0000313" key="2">
    <source>
        <dbReference type="EnsemblPlants" id="KRH55957"/>
    </source>
</evidence>
<dbReference type="AlphaFoldDB" id="K7KY33"/>
<keyword evidence="3" id="KW-1185">Reference proteome</keyword>
<organism evidence="2">
    <name type="scientific">Glycine max</name>
    <name type="common">Soybean</name>
    <name type="synonym">Glycine hispida</name>
    <dbReference type="NCBI Taxonomy" id="3847"/>
    <lineage>
        <taxon>Eukaryota</taxon>
        <taxon>Viridiplantae</taxon>
        <taxon>Streptophyta</taxon>
        <taxon>Embryophyta</taxon>
        <taxon>Tracheophyta</taxon>
        <taxon>Spermatophyta</taxon>
        <taxon>Magnoliopsida</taxon>
        <taxon>eudicotyledons</taxon>
        <taxon>Gunneridae</taxon>
        <taxon>Pentapetalae</taxon>
        <taxon>rosids</taxon>
        <taxon>fabids</taxon>
        <taxon>Fabales</taxon>
        <taxon>Fabaceae</taxon>
        <taxon>Papilionoideae</taxon>
        <taxon>50 kb inversion clade</taxon>
        <taxon>NPAAA clade</taxon>
        <taxon>indigoferoid/millettioid clade</taxon>
        <taxon>Phaseoleae</taxon>
        <taxon>Glycine</taxon>
        <taxon>Glycine subgen. Soja</taxon>
    </lineage>
</organism>
<dbReference type="PaxDb" id="3847-GLYMA06G44760.1"/>
<evidence type="ECO:0000313" key="1">
    <source>
        <dbReference type="EMBL" id="KRH55957.1"/>
    </source>
</evidence>
<evidence type="ECO:0000313" key="3">
    <source>
        <dbReference type="Proteomes" id="UP000008827"/>
    </source>
</evidence>
<reference evidence="1 2" key="1">
    <citation type="journal article" date="2010" name="Nature">
        <title>Genome sequence of the palaeopolyploid soybean.</title>
        <authorList>
            <person name="Schmutz J."/>
            <person name="Cannon S.B."/>
            <person name="Schlueter J."/>
            <person name="Ma J."/>
            <person name="Mitros T."/>
            <person name="Nelson W."/>
            <person name="Hyten D.L."/>
            <person name="Song Q."/>
            <person name="Thelen J.J."/>
            <person name="Cheng J."/>
            <person name="Xu D."/>
            <person name="Hellsten U."/>
            <person name="May G.D."/>
            <person name="Yu Y."/>
            <person name="Sakurai T."/>
            <person name="Umezawa T."/>
            <person name="Bhattacharyya M.K."/>
            <person name="Sandhu D."/>
            <person name="Valliyodan B."/>
            <person name="Lindquist E."/>
            <person name="Peto M."/>
            <person name="Grant D."/>
            <person name="Shu S."/>
            <person name="Goodstein D."/>
            <person name="Barry K."/>
            <person name="Futrell-Griggs M."/>
            <person name="Abernathy B."/>
            <person name="Du J."/>
            <person name="Tian Z."/>
            <person name="Zhu L."/>
            <person name="Gill N."/>
            <person name="Joshi T."/>
            <person name="Libault M."/>
            <person name="Sethuraman A."/>
            <person name="Zhang X.-C."/>
            <person name="Shinozaki K."/>
            <person name="Nguyen H.T."/>
            <person name="Wing R.A."/>
            <person name="Cregan P."/>
            <person name="Specht J."/>
            <person name="Grimwood J."/>
            <person name="Rokhsar D."/>
            <person name="Stacey G."/>
            <person name="Shoemaker R.C."/>
            <person name="Jackson S.A."/>
        </authorList>
    </citation>
    <scope>NUCLEOTIDE SEQUENCE [LARGE SCALE GENOMIC DNA]</scope>
    <source>
        <strain evidence="2">cv. Williams 82</strain>
        <tissue evidence="1">Callus</tissue>
    </source>
</reference>
<accession>K7KY33</accession>
<proteinExistence type="predicted"/>
<dbReference type="Gramene" id="KRH55957">
    <property type="protein sequence ID" value="KRH55957"/>
    <property type="gene ID" value="GLYMA_06G292600"/>
</dbReference>
<protein>
    <submittedName>
        <fullName evidence="1 2">Uncharacterized protein</fullName>
    </submittedName>
</protein>
<sequence>MTGMIHGQSEYTQLEFERCKTGDTIRNIEGKKFHGHAIICTRPIHLQIYQKHGSFKITK</sequence>
<dbReference type="EnsemblPlants" id="KRH55957">
    <property type="protein sequence ID" value="KRH55957"/>
    <property type="gene ID" value="GLYMA_06G292600"/>
</dbReference>
<dbReference type="InParanoid" id="K7KY33"/>
<gene>
    <name evidence="1" type="ORF">GLYMA_06G292600</name>
</gene>